<dbReference type="Gene3D" id="3.40.50.10730">
    <property type="entry name" value="Urocanase like domains"/>
    <property type="match status" value="1"/>
</dbReference>
<reference evidence="2 3" key="1">
    <citation type="journal article" date="2015" name="Genome Biol.">
        <title>Comparative genomics of Steinernema reveals deeply conserved gene regulatory networks.</title>
        <authorList>
            <person name="Dillman A.R."/>
            <person name="Macchietto M."/>
            <person name="Porter C.F."/>
            <person name="Rogers A."/>
            <person name="Williams B."/>
            <person name="Antoshechkin I."/>
            <person name="Lee M.M."/>
            <person name="Goodwin Z."/>
            <person name="Lu X."/>
            <person name="Lewis E.E."/>
            <person name="Goodrich-Blair H."/>
            <person name="Stock S.P."/>
            <person name="Adams B.J."/>
            <person name="Sternberg P.W."/>
            <person name="Mortazavi A."/>
        </authorList>
    </citation>
    <scope>NUCLEOTIDE SEQUENCE [LARGE SCALE GENOMIC DNA]</scope>
    <source>
        <strain evidence="2 3">ALL</strain>
    </source>
</reference>
<dbReference type="Proteomes" id="UP000298663">
    <property type="component" value="Unassembled WGS sequence"/>
</dbReference>
<dbReference type="GO" id="GO:0006548">
    <property type="term" value="P:L-histidine catabolic process"/>
    <property type="evidence" value="ECO:0007669"/>
    <property type="project" value="TreeGrafter"/>
</dbReference>
<dbReference type="EMBL" id="AZBU02000001">
    <property type="protein sequence ID" value="TMS38990.1"/>
    <property type="molecule type" value="Genomic_DNA"/>
</dbReference>
<evidence type="ECO:0000259" key="1">
    <source>
        <dbReference type="Pfam" id="PF17391"/>
    </source>
</evidence>
<dbReference type="FunFam" id="3.40.1770.10:FF:000002">
    <property type="entry name" value="Urocanate hydratase 1"/>
    <property type="match status" value="1"/>
</dbReference>
<gene>
    <name evidence="2" type="ORF">L596_005598</name>
</gene>
<reference evidence="2 3" key="2">
    <citation type="journal article" date="2019" name="G3 (Bethesda)">
        <title>Hybrid Assembly of the Genome of the Entomopathogenic Nematode Steinernema carpocapsae Identifies the X-Chromosome.</title>
        <authorList>
            <person name="Serra L."/>
            <person name="Macchietto M."/>
            <person name="Macias-Munoz A."/>
            <person name="McGill C.J."/>
            <person name="Rodriguez I.M."/>
            <person name="Rodriguez B."/>
            <person name="Murad R."/>
            <person name="Mortazavi A."/>
        </authorList>
    </citation>
    <scope>NUCLEOTIDE SEQUENCE [LARGE SCALE GENOMIC DNA]</scope>
    <source>
        <strain evidence="2 3">ALL</strain>
    </source>
</reference>
<organism evidence="2 3">
    <name type="scientific">Steinernema carpocapsae</name>
    <name type="common">Entomopathogenic nematode</name>
    <dbReference type="NCBI Taxonomy" id="34508"/>
    <lineage>
        <taxon>Eukaryota</taxon>
        <taxon>Metazoa</taxon>
        <taxon>Ecdysozoa</taxon>
        <taxon>Nematoda</taxon>
        <taxon>Chromadorea</taxon>
        <taxon>Rhabditida</taxon>
        <taxon>Tylenchina</taxon>
        <taxon>Panagrolaimomorpha</taxon>
        <taxon>Strongyloidoidea</taxon>
        <taxon>Steinernematidae</taxon>
        <taxon>Steinernema</taxon>
    </lineage>
</organism>
<name>A0A4U8UZI1_STECR</name>
<dbReference type="InterPro" id="IPR035400">
    <property type="entry name" value="Urocanase_N"/>
</dbReference>
<dbReference type="STRING" id="34508.A0A4U8UZI1"/>
<dbReference type="PANTHER" id="PTHR12216">
    <property type="entry name" value="UROCANATE HYDRATASE"/>
    <property type="match status" value="1"/>
</dbReference>
<comment type="caution">
    <text evidence="2">The sequence shown here is derived from an EMBL/GenBank/DDBJ whole genome shotgun (WGS) entry which is preliminary data.</text>
</comment>
<dbReference type="GO" id="GO:0016153">
    <property type="term" value="F:urocanate hydratase activity"/>
    <property type="evidence" value="ECO:0007669"/>
    <property type="project" value="TreeGrafter"/>
</dbReference>
<dbReference type="InterPro" id="IPR036190">
    <property type="entry name" value="Urocanase_sf"/>
</dbReference>
<evidence type="ECO:0000313" key="2">
    <source>
        <dbReference type="EMBL" id="TMS38990.1"/>
    </source>
</evidence>
<dbReference type="Pfam" id="PF17391">
    <property type="entry name" value="Urocanase_N"/>
    <property type="match status" value="1"/>
</dbReference>
<dbReference type="PANTHER" id="PTHR12216:SF3">
    <property type="entry name" value="UROCANATE HYDRATASE"/>
    <property type="match status" value="1"/>
</dbReference>
<proteinExistence type="predicted"/>
<dbReference type="InterPro" id="IPR038364">
    <property type="entry name" value="Urocanase_central_sf"/>
</dbReference>
<dbReference type="Gene3D" id="3.40.1770.10">
    <property type="entry name" value="Urocanase superfamily"/>
    <property type="match status" value="1"/>
</dbReference>
<sequence>MDLKDLLSGNLFDPLPEFPTKQRKAEVPHAPKRYVPLSVVEKKLAVKNVLRYVPAKHHALLAKEFAEELNVYGHIYAYHFMPNYDLKAPKLNEIPAKCKQAASIILMILNNLDPKVAQFPQELVTYGGNGQVFSNWIQFRLTLHYLSVMNDEQTLTMYSGHPSGLYPSHKDAPRMVIANGMMVPNYSTKELYDKYFALGVTQYGQMTAGSYCYIGPQGIVHGTTITVMNAASTSARTTSADGYSSRRGSEE</sequence>
<evidence type="ECO:0000313" key="3">
    <source>
        <dbReference type="Proteomes" id="UP000298663"/>
    </source>
</evidence>
<dbReference type="SUPFAM" id="SSF111326">
    <property type="entry name" value="Urocanase"/>
    <property type="match status" value="1"/>
</dbReference>
<accession>A0A4U8UZI1</accession>
<dbReference type="OrthoDB" id="194468at2759"/>
<keyword evidence="3" id="KW-1185">Reference proteome</keyword>
<feature type="domain" description="Urocanase N-terminal" evidence="1">
    <location>
        <begin position="86"/>
        <end position="212"/>
    </location>
</feature>
<dbReference type="InterPro" id="IPR023637">
    <property type="entry name" value="Urocanase-like"/>
</dbReference>
<dbReference type="AlphaFoldDB" id="A0A4U8UZI1"/>
<protein>
    <recommendedName>
        <fullName evidence="1">Urocanase N-terminal domain-containing protein</fullName>
    </recommendedName>
</protein>